<dbReference type="PANTHER" id="PTHR43312:SF1">
    <property type="entry name" value="NADP-DEPENDENT OXIDOREDUCTASE DOMAIN-CONTAINING PROTEIN"/>
    <property type="match status" value="1"/>
</dbReference>
<evidence type="ECO:0000313" key="2">
    <source>
        <dbReference type="EMBL" id="GAA2513069.1"/>
    </source>
</evidence>
<dbReference type="CDD" id="cd19097">
    <property type="entry name" value="AKR_unchar"/>
    <property type="match status" value="1"/>
</dbReference>
<dbReference type="Gene3D" id="3.20.20.100">
    <property type="entry name" value="NADP-dependent oxidoreductase domain"/>
    <property type="match status" value="1"/>
</dbReference>
<dbReference type="PANTHER" id="PTHR43312">
    <property type="entry name" value="D-THREO-ALDOSE 1-DEHYDROGENASE"/>
    <property type="match status" value="1"/>
</dbReference>
<dbReference type="InterPro" id="IPR053135">
    <property type="entry name" value="AKR2_Oxidoreductase"/>
</dbReference>
<gene>
    <name evidence="2" type="ORF">GCM10010201_05700</name>
</gene>
<dbReference type="RefSeq" id="WP_344167633.1">
    <property type="nucleotide sequence ID" value="NZ_BAAARY010000001.1"/>
</dbReference>
<evidence type="ECO:0000259" key="1">
    <source>
        <dbReference type="Pfam" id="PF00248"/>
    </source>
</evidence>
<comment type="caution">
    <text evidence="2">The sequence shown here is derived from an EMBL/GenBank/DDBJ whole genome shotgun (WGS) entry which is preliminary data.</text>
</comment>
<dbReference type="InterPro" id="IPR036812">
    <property type="entry name" value="NAD(P)_OxRdtase_dom_sf"/>
</dbReference>
<organism evidence="2 3">
    <name type="scientific">Pilimelia columellifera subsp. columellifera</name>
    <dbReference type="NCBI Taxonomy" id="706583"/>
    <lineage>
        <taxon>Bacteria</taxon>
        <taxon>Bacillati</taxon>
        <taxon>Actinomycetota</taxon>
        <taxon>Actinomycetes</taxon>
        <taxon>Micromonosporales</taxon>
        <taxon>Micromonosporaceae</taxon>
        <taxon>Pilimelia</taxon>
    </lineage>
</organism>
<sequence>MPHAPAALPTRLPERWRGGYRQSVLLLGAAQLGGAYGAPPVDGADPTTVELLRTAASVGVTHIDTARAYGLSERRVGTALRALASDQLEAATRLDVVTKIAPLAEVLAGERFVGLAPDLAAAAAVEASVGRSMGELGRERGLTLLLHRAADAAYAHGAAWQRLRRYLADGQAHRIGVSVQDPSELRLALELPELGYLQLPCNILDGRWLDPGLTTALLARPDLVVTARSVFLQGLLAAGRSVRWPKLDDGDRDSLISTLDKMSDELGRAGRDDLCLAYVLSLPWVTSLVVGAETAGQLRAHVLLARRDPLTTSEREWVRSGIPELPAQLLDPRRWRD</sequence>
<dbReference type="Proteomes" id="UP001499978">
    <property type="component" value="Unassembled WGS sequence"/>
</dbReference>
<dbReference type="Pfam" id="PF00248">
    <property type="entry name" value="Aldo_ket_red"/>
    <property type="match status" value="1"/>
</dbReference>
<evidence type="ECO:0000313" key="3">
    <source>
        <dbReference type="Proteomes" id="UP001499978"/>
    </source>
</evidence>
<name>A0ABP6A9N4_9ACTN</name>
<keyword evidence="3" id="KW-1185">Reference proteome</keyword>
<dbReference type="EMBL" id="BAAARY010000001">
    <property type="protein sequence ID" value="GAA2513069.1"/>
    <property type="molecule type" value="Genomic_DNA"/>
</dbReference>
<dbReference type="SUPFAM" id="SSF51430">
    <property type="entry name" value="NAD(P)-linked oxidoreductase"/>
    <property type="match status" value="1"/>
</dbReference>
<feature type="domain" description="NADP-dependent oxidoreductase" evidence="1">
    <location>
        <begin position="25"/>
        <end position="313"/>
    </location>
</feature>
<dbReference type="InterPro" id="IPR023210">
    <property type="entry name" value="NADP_OxRdtase_dom"/>
</dbReference>
<protein>
    <recommendedName>
        <fullName evidence="1">NADP-dependent oxidoreductase domain-containing protein</fullName>
    </recommendedName>
</protein>
<accession>A0ABP6A9N4</accession>
<proteinExistence type="predicted"/>
<reference evidence="3" key="1">
    <citation type="journal article" date="2019" name="Int. J. Syst. Evol. Microbiol.">
        <title>The Global Catalogue of Microorganisms (GCM) 10K type strain sequencing project: providing services to taxonomists for standard genome sequencing and annotation.</title>
        <authorList>
            <consortium name="The Broad Institute Genomics Platform"/>
            <consortium name="The Broad Institute Genome Sequencing Center for Infectious Disease"/>
            <person name="Wu L."/>
            <person name="Ma J."/>
        </authorList>
    </citation>
    <scope>NUCLEOTIDE SEQUENCE [LARGE SCALE GENOMIC DNA]</scope>
    <source>
        <strain evidence="3">JCM 3367</strain>
    </source>
</reference>